<feature type="signal peptide" evidence="1">
    <location>
        <begin position="1"/>
        <end position="25"/>
    </location>
</feature>
<evidence type="ECO:0008006" key="4">
    <source>
        <dbReference type="Google" id="ProtNLM"/>
    </source>
</evidence>
<evidence type="ECO:0000313" key="2">
    <source>
        <dbReference type="EMBL" id="KAA1262274.1"/>
    </source>
</evidence>
<keyword evidence="3" id="KW-1185">Reference proteome</keyword>
<dbReference type="OrthoDB" id="233364at2"/>
<dbReference type="InterPro" id="IPR011487">
    <property type="entry name" value="DUF1598"/>
</dbReference>
<dbReference type="Pfam" id="PF07643">
    <property type="entry name" value="DUF1598"/>
    <property type="match status" value="1"/>
</dbReference>
<evidence type="ECO:0000256" key="1">
    <source>
        <dbReference type="SAM" id="SignalP"/>
    </source>
</evidence>
<comment type="caution">
    <text evidence="2">The sequence shown here is derived from an EMBL/GenBank/DDBJ whole genome shotgun (WGS) entry which is preliminary data.</text>
</comment>
<keyword evidence="1" id="KW-0732">Signal</keyword>
<organism evidence="2 3">
    <name type="scientific">Rubripirellula obstinata</name>
    <dbReference type="NCBI Taxonomy" id="406547"/>
    <lineage>
        <taxon>Bacteria</taxon>
        <taxon>Pseudomonadati</taxon>
        <taxon>Planctomycetota</taxon>
        <taxon>Planctomycetia</taxon>
        <taxon>Pirellulales</taxon>
        <taxon>Pirellulaceae</taxon>
        <taxon>Rubripirellula</taxon>
    </lineage>
</organism>
<sequence precursor="true">MTHRHLLLIALLVSFLANQNSPVWGQDNRQQQTGVAGGGSFADFASLIDLIQTTVVPDTWDALGGPSSMREYPQGVYVDPSGTLLACETVAQSDSLANLESMLQSNSDSDAGQNWLAESTLRCVSLTRLKDAWMNRQAGFSKPTESMVHMAGLSKVRYVMLTDDDIVLAGPVGGIESHQGWVRDRQTGLAAIRLDFLSTTIAAARSKASFGCTIDPTKQGLQNAAKVAANIQSKSIPIGLAAEELASAIGMQRIEVFGTAADTPIGLMMVEADRHMKQLALGIHPMPAEVANYLDAIDTTIQQNAAQGPPNDLLLRLWFTANACQVRSDTDRRVFQIDGDAMRLSGQNERAMADGQRGHVIDDPRTKIFVDSFNGNASKIRSKYPIYAGLQSIYESAVVAAIADKYAASKSHESLLDFFAATSSSASLGLPIPKQVQTIAVMHRTRSGKQRHNILIASGGVAVKPSGTVAMDLVVDPTLRSFQNMPGDRPKVIQRWWWDAN</sequence>
<name>A0A5B1CST8_9BACT</name>
<feature type="chain" id="PRO_5022853109" description="DUF1598 domain-containing protein" evidence="1">
    <location>
        <begin position="26"/>
        <end position="501"/>
    </location>
</feature>
<dbReference type="Proteomes" id="UP000322699">
    <property type="component" value="Unassembled WGS sequence"/>
</dbReference>
<protein>
    <recommendedName>
        <fullName evidence="4">DUF1598 domain-containing protein</fullName>
    </recommendedName>
</protein>
<reference evidence="2 3" key="1">
    <citation type="submission" date="2019-08" db="EMBL/GenBank/DDBJ databases">
        <title>Deep-cultivation of Planctomycetes and their phenomic and genomic characterization uncovers novel biology.</title>
        <authorList>
            <person name="Wiegand S."/>
            <person name="Jogler M."/>
            <person name="Boedeker C."/>
            <person name="Pinto D."/>
            <person name="Vollmers J."/>
            <person name="Rivas-Marin E."/>
            <person name="Kohn T."/>
            <person name="Peeters S.H."/>
            <person name="Heuer A."/>
            <person name="Rast P."/>
            <person name="Oberbeckmann S."/>
            <person name="Bunk B."/>
            <person name="Jeske O."/>
            <person name="Meyerdierks A."/>
            <person name="Storesund J.E."/>
            <person name="Kallscheuer N."/>
            <person name="Luecker S."/>
            <person name="Lage O.M."/>
            <person name="Pohl T."/>
            <person name="Merkel B.J."/>
            <person name="Hornburger P."/>
            <person name="Mueller R.-W."/>
            <person name="Bruemmer F."/>
            <person name="Labrenz M."/>
            <person name="Spormann A.M."/>
            <person name="Op Den Camp H."/>
            <person name="Overmann J."/>
            <person name="Amann R."/>
            <person name="Jetten M.S.M."/>
            <person name="Mascher T."/>
            <person name="Medema M.H."/>
            <person name="Devos D.P."/>
            <person name="Kaster A.-K."/>
            <person name="Ovreas L."/>
            <person name="Rohde M."/>
            <person name="Galperin M.Y."/>
            <person name="Jogler C."/>
        </authorList>
    </citation>
    <scope>NUCLEOTIDE SEQUENCE [LARGE SCALE GENOMIC DNA]</scope>
    <source>
        <strain evidence="2 3">LF1</strain>
    </source>
</reference>
<gene>
    <name evidence="2" type="ORF">LF1_48370</name>
</gene>
<dbReference type="AlphaFoldDB" id="A0A5B1CST8"/>
<dbReference type="EMBL" id="VRLW01000001">
    <property type="protein sequence ID" value="KAA1262274.1"/>
    <property type="molecule type" value="Genomic_DNA"/>
</dbReference>
<evidence type="ECO:0000313" key="3">
    <source>
        <dbReference type="Proteomes" id="UP000322699"/>
    </source>
</evidence>
<dbReference type="RefSeq" id="WP_068259002.1">
    <property type="nucleotide sequence ID" value="NZ_LWSK01000008.1"/>
</dbReference>
<proteinExistence type="predicted"/>
<accession>A0A5B1CST8</accession>